<evidence type="ECO:0000256" key="6">
    <source>
        <dbReference type="SAM" id="Phobius"/>
    </source>
</evidence>
<evidence type="ECO:0000256" key="2">
    <source>
        <dbReference type="ARBA" id="ARBA00022801"/>
    </source>
</evidence>
<dbReference type="SMART" id="SM00530">
    <property type="entry name" value="HTH_XRE"/>
    <property type="match status" value="1"/>
</dbReference>
<keyword evidence="6" id="KW-1133">Transmembrane helix</keyword>
<dbReference type="InterPro" id="IPR036286">
    <property type="entry name" value="LexA/Signal_pep-like_sf"/>
</dbReference>
<dbReference type="CDD" id="cd00093">
    <property type="entry name" value="HTH_XRE"/>
    <property type="match status" value="1"/>
</dbReference>
<feature type="domain" description="HTH cro/C1-type" evidence="7">
    <location>
        <begin position="62"/>
        <end position="116"/>
    </location>
</feature>
<evidence type="ECO:0000256" key="3">
    <source>
        <dbReference type="ARBA" id="ARBA00023015"/>
    </source>
</evidence>
<reference evidence="8" key="1">
    <citation type="submission" date="2023-07" db="EMBL/GenBank/DDBJ databases">
        <authorList>
            <person name="Kim M.K."/>
        </authorList>
    </citation>
    <scope>NUCLEOTIDE SEQUENCE</scope>
    <source>
        <strain evidence="8">M29</strain>
    </source>
</reference>
<dbReference type="RefSeq" id="WP_305014590.1">
    <property type="nucleotide sequence ID" value="NZ_JAUQSX010000025.1"/>
</dbReference>
<evidence type="ECO:0000256" key="5">
    <source>
        <dbReference type="ARBA" id="ARBA00023163"/>
    </source>
</evidence>
<dbReference type="PROSITE" id="PS00501">
    <property type="entry name" value="SPASE_I_1"/>
    <property type="match status" value="1"/>
</dbReference>
<dbReference type="InterPro" id="IPR015927">
    <property type="entry name" value="Peptidase_S24_S26A/B/C"/>
</dbReference>
<keyword evidence="2" id="KW-0378">Hydrolase</keyword>
<dbReference type="Pfam" id="PF00717">
    <property type="entry name" value="Peptidase_S24"/>
    <property type="match status" value="1"/>
</dbReference>
<dbReference type="PROSITE" id="PS50943">
    <property type="entry name" value="HTH_CROC1"/>
    <property type="match status" value="1"/>
</dbReference>
<keyword evidence="6" id="KW-0472">Membrane</keyword>
<dbReference type="InterPro" id="IPR019756">
    <property type="entry name" value="Pept_S26A_signal_pept_1_Ser-AS"/>
</dbReference>
<keyword evidence="6" id="KW-0812">Transmembrane</keyword>
<keyword evidence="5" id="KW-0804">Transcription</keyword>
<dbReference type="Gene3D" id="1.10.260.40">
    <property type="entry name" value="lambda repressor-like DNA-binding domains"/>
    <property type="match status" value="1"/>
</dbReference>
<gene>
    <name evidence="8" type="ORF">Q5H92_26465</name>
</gene>
<sequence>MIKGICFYKLIEQIKAKQILLELITLICSVLLCFALVNYILSSNTTMSQAVSPKLSTQATRLKYLRKVANLSNREVAEKIGRASSQVSRYESNATADIRDVVDKLAKLYKVTPDFILYGEDGPPAQVLEMRRQVAQLGIKPISEMPITYRTGDIEISFARRVPVGARATFAEMVDGSGEGLESFEEVPIQNPTPELRRPGCVEIEVNGDSMQPTLQSGWWVACYPIDKGDFKYLPSGIYAIVFGNFFVIKRIKSNDLLKDGTLTLHSDNENGGTLTVPGDELRGIYKVVKVTDGPLH</sequence>
<keyword evidence="1" id="KW-0645">Protease</keyword>
<dbReference type="SUPFAM" id="SSF47413">
    <property type="entry name" value="lambda repressor-like DNA-binding domains"/>
    <property type="match status" value="1"/>
</dbReference>
<dbReference type="Proteomes" id="UP001167796">
    <property type="component" value="Unassembled WGS sequence"/>
</dbReference>
<accession>A0ABT9AJB4</accession>
<dbReference type="InterPro" id="IPR010982">
    <property type="entry name" value="Lambda_DNA-bd_dom_sf"/>
</dbReference>
<dbReference type="CDD" id="cd06529">
    <property type="entry name" value="S24_LexA-like"/>
    <property type="match status" value="1"/>
</dbReference>
<dbReference type="InterPro" id="IPR039418">
    <property type="entry name" value="LexA-like"/>
</dbReference>
<evidence type="ECO:0000313" key="8">
    <source>
        <dbReference type="EMBL" id="MDO7849931.1"/>
    </source>
</evidence>
<comment type="caution">
    <text evidence="8">The sequence shown here is derived from an EMBL/GenBank/DDBJ whole genome shotgun (WGS) entry which is preliminary data.</text>
</comment>
<feature type="transmembrane region" description="Helical" evidence="6">
    <location>
        <begin position="20"/>
        <end position="41"/>
    </location>
</feature>
<dbReference type="SUPFAM" id="SSF51306">
    <property type="entry name" value="LexA/Signal peptidase"/>
    <property type="match status" value="1"/>
</dbReference>
<dbReference type="Pfam" id="PF13560">
    <property type="entry name" value="HTH_31"/>
    <property type="match status" value="1"/>
</dbReference>
<evidence type="ECO:0000256" key="1">
    <source>
        <dbReference type="ARBA" id="ARBA00022670"/>
    </source>
</evidence>
<dbReference type="PANTHER" id="PTHR40661:SF1">
    <property type="entry name" value="HTH CRO_C1-TYPE DOMAIN-CONTAINING PROTEIN"/>
    <property type="match status" value="1"/>
</dbReference>
<keyword evidence="4" id="KW-0238">DNA-binding</keyword>
<dbReference type="PANTHER" id="PTHR40661">
    <property type="match status" value="1"/>
</dbReference>
<dbReference type="EMBL" id="JAUQSX010000025">
    <property type="protein sequence ID" value="MDO7849931.1"/>
    <property type="molecule type" value="Genomic_DNA"/>
</dbReference>
<proteinExistence type="predicted"/>
<organism evidence="8 9">
    <name type="scientific">Hymenobacter mellowenesis</name>
    <dbReference type="NCBI Taxonomy" id="3063995"/>
    <lineage>
        <taxon>Bacteria</taxon>
        <taxon>Pseudomonadati</taxon>
        <taxon>Bacteroidota</taxon>
        <taxon>Cytophagia</taxon>
        <taxon>Cytophagales</taxon>
        <taxon>Hymenobacteraceae</taxon>
        <taxon>Hymenobacter</taxon>
    </lineage>
</organism>
<name>A0ABT9AJB4_9BACT</name>
<keyword evidence="3" id="KW-0805">Transcription regulation</keyword>
<protein>
    <submittedName>
        <fullName evidence="8">LexA family transcriptional regulator</fullName>
    </submittedName>
</protein>
<evidence type="ECO:0000313" key="9">
    <source>
        <dbReference type="Proteomes" id="UP001167796"/>
    </source>
</evidence>
<keyword evidence="9" id="KW-1185">Reference proteome</keyword>
<evidence type="ECO:0000259" key="7">
    <source>
        <dbReference type="PROSITE" id="PS50943"/>
    </source>
</evidence>
<evidence type="ECO:0000256" key="4">
    <source>
        <dbReference type="ARBA" id="ARBA00023125"/>
    </source>
</evidence>
<dbReference type="InterPro" id="IPR001387">
    <property type="entry name" value="Cro/C1-type_HTH"/>
</dbReference>
<dbReference type="Gene3D" id="2.10.109.10">
    <property type="entry name" value="Umud Fragment, subunit A"/>
    <property type="match status" value="1"/>
</dbReference>